<dbReference type="Proteomes" id="UP001302676">
    <property type="component" value="Unassembled WGS sequence"/>
</dbReference>
<dbReference type="GeneID" id="87816638"/>
<evidence type="ECO:0000256" key="1">
    <source>
        <dbReference type="SAM" id="MobiDB-lite"/>
    </source>
</evidence>
<feature type="compositionally biased region" description="Basic residues" evidence="1">
    <location>
        <begin position="431"/>
        <end position="440"/>
    </location>
</feature>
<reference evidence="2" key="1">
    <citation type="journal article" date="2023" name="Mol. Phylogenet. Evol.">
        <title>Genome-scale phylogeny and comparative genomics of the fungal order Sordariales.</title>
        <authorList>
            <person name="Hensen N."/>
            <person name="Bonometti L."/>
            <person name="Westerberg I."/>
            <person name="Brannstrom I.O."/>
            <person name="Guillou S."/>
            <person name="Cros-Aarteil S."/>
            <person name="Calhoun S."/>
            <person name="Haridas S."/>
            <person name="Kuo A."/>
            <person name="Mondo S."/>
            <person name="Pangilinan J."/>
            <person name="Riley R."/>
            <person name="LaButti K."/>
            <person name="Andreopoulos B."/>
            <person name="Lipzen A."/>
            <person name="Chen C."/>
            <person name="Yan M."/>
            <person name="Daum C."/>
            <person name="Ng V."/>
            <person name="Clum A."/>
            <person name="Steindorff A."/>
            <person name="Ohm R.A."/>
            <person name="Martin F."/>
            <person name="Silar P."/>
            <person name="Natvig D.O."/>
            <person name="Lalanne C."/>
            <person name="Gautier V."/>
            <person name="Ament-Velasquez S.L."/>
            <person name="Kruys A."/>
            <person name="Hutchinson M.I."/>
            <person name="Powell A.J."/>
            <person name="Barry K."/>
            <person name="Miller A.N."/>
            <person name="Grigoriev I.V."/>
            <person name="Debuchy R."/>
            <person name="Gladieux P."/>
            <person name="Hiltunen Thoren M."/>
            <person name="Johannesson H."/>
        </authorList>
    </citation>
    <scope>NUCLEOTIDE SEQUENCE</scope>
    <source>
        <strain evidence="2">CBS 141.50</strain>
    </source>
</reference>
<feature type="compositionally biased region" description="Basic and acidic residues" evidence="1">
    <location>
        <begin position="285"/>
        <end position="298"/>
    </location>
</feature>
<comment type="caution">
    <text evidence="2">The sequence shown here is derived from an EMBL/GenBank/DDBJ whole genome shotgun (WGS) entry which is preliminary data.</text>
</comment>
<name>A0AAN6V8G1_9PEZI</name>
<dbReference type="AlphaFoldDB" id="A0AAN6V8G1"/>
<evidence type="ECO:0000313" key="3">
    <source>
        <dbReference type="Proteomes" id="UP001302676"/>
    </source>
</evidence>
<dbReference type="EMBL" id="MU853568">
    <property type="protein sequence ID" value="KAK4145471.1"/>
    <property type="molecule type" value="Genomic_DNA"/>
</dbReference>
<feature type="region of interest" description="Disordered" evidence="1">
    <location>
        <begin position="1"/>
        <end position="21"/>
    </location>
</feature>
<organism evidence="2 3">
    <name type="scientific">Dichotomopilus funicola</name>
    <dbReference type="NCBI Taxonomy" id="1934379"/>
    <lineage>
        <taxon>Eukaryota</taxon>
        <taxon>Fungi</taxon>
        <taxon>Dikarya</taxon>
        <taxon>Ascomycota</taxon>
        <taxon>Pezizomycotina</taxon>
        <taxon>Sordariomycetes</taxon>
        <taxon>Sordariomycetidae</taxon>
        <taxon>Sordariales</taxon>
        <taxon>Chaetomiaceae</taxon>
        <taxon>Dichotomopilus</taxon>
    </lineage>
</organism>
<protein>
    <submittedName>
        <fullName evidence="2">Uncharacterized protein</fullName>
    </submittedName>
</protein>
<proteinExistence type="predicted"/>
<reference evidence="2" key="2">
    <citation type="submission" date="2023-05" db="EMBL/GenBank/DDBJ databases">
        <authorList>
            <consortium name="Lawrence Berkeley National Laboratory"/>
            <person name="Steindorff A."/>
            <person name="Hensen N."/>
            <person name="Bonometti L."/>
            <person name="Westerberg I."/>
            <person name="Brannstrom I.O."/>
            <person name="Guillou S."/>
            <person name="Cros-Aarteil S."/>
            <person name="Calhoun S."/>
            <person name="Haridas S."/>
            <person name="Kuo A."/>
            <person name="Mondo S."/>
            <person name="Pangilinan J."/>
            <person name="Riley R."/>
            <person name="Labutti K."/>
            <person name="Andreopoulos B."/>
            <person name="Lipzen A."/>
            <person name="Chen C."/>
            <person name="Yanf M."/>
            <person name="Daum C."/>
            <person name="Ng V."/>
            <person name="Clum A."/>
            <person name="Ohm R."/>
            <person name="Martin F."/>
            <person name="Silar P."/>
            <person name="Natvig D."/>
            <person name="Lalanne C."/>
            <person name="Gautier V."/>
            <person name="Ament-Velasquez S.L."/>
            <person name="Kruys A."/>
            <person name="Hutchinson M.I."/>
            <person name="Powell A.J."/>
            <person name="Barry K."/>
            <person name="Miller A.N."/>
            <person name="Grigoriev I.V."/>
            <person name="Debuchy R."/>
            <person name="Gladieux P."/>
            <person name="Thoren M.H."/>
            <person name="Johannesson H."/>
        </authorList>
    </citation>
    <scope>NUCLEOTIDE SEQUENCE</scope>
    <source>
        <strain evidence="2">CBS 141.50</strain>
    </source>
</reference>
<feature type="compositionally biased region" description="Basic and acidic residues" evidence="1">
    <location>
        <begin position="339"/>
        <end position="352"/>
    </location>
</feature>
<feature type="region of interest" description="Disordered" evidence="1">
    <location>
        <begin position="268"/>
        <end position="440"/>
    </location>
</feature>
<gene>
    <name evidence="2" type="ORF">C8A04DRAFT_26724</name>
</gene>
<accession>A0AAN6V8G1</accession>
<dbReference type="RefSeq" id="XP_062638842.1">
    <property type="nucleotide sequence ID" value="XM_062780025.1"/>
</dbReference>
<keyword evidence="3" id="KW-1185">Reference proteome</keyword>
<evidence type="ECO:0000313" key="2">
    <source>
        <dbReference type="EMBL" id="KAK4145471.1"/>
    </source>
</evidence>
<feature type="compositionally biased region" description="Polar residues" evidence="1">
    <location>
        <begin position="1"/>
        <end position="14"/>
    </location>
</feature>
<sequence>MSPSQWGDETSHGSTAGMEEDPLNKAADDVYNCAISLLNSGVSIRALTSLCWSILESKGEEGRFLSWMPTTEEEMRKFFRPTSKERDAGELAFNKSMMNYIVQSNTARKAVSGEESKQSSDAYYGLMFDMVTMTAGQLIDYFVFHLPGQDKSPFYEDELREFDDRGLTYWGRNWQRTVFGGTIKSFAEEDHYLQHKQSGTLVLCIPDDKIKTRERNWIIDKSAIQEVVDYKHEFDMPLALPLSTRNMRELGFIPSRDQSMDKIRHDTAMKRVESKKAKATKTKSKSSDGHASTKDRQMIVKPRQQALSEVNERSELVITPPPLPSRSRPRSRSRPQPSRRRDDGYGRSRDRSSAGGHSAIEPEAYIEAQPPVSPAGTPMGSYYGSRPYTYMAHPSHPETYVEHSPQSAPYMGQPYQTEEYFPPTGRDFLPRRRVTKRYGP</sequence>